<evidence type="ECO:0000313" key="4">
    <source>
        <dbReference type="Proteomes" id="UP001611162"/>
    </source>
</evidence>
<dbReference type="Gene3D" id="1.10.443.10">
    <property type="entry name" value="Intergrase catalytic core"/>
    <property type="match status" value="1"/>
</dbReference>
<dbReference type="Proteomes" id="UP001611162">
    <property type="component" value="Unassembled WGS sequence"/>
</dbReference>
<dbReference type="InterPro" id="IPR011010">
    <property type="entry name" value="DNA_brk_join_enz"/>
</dbReference>
<dbReference type="InterPro" id="IPR013762">
    <property type="entry name" value="Integrase-like_cat_sf"/>
</dbReference>
<feature type="compositionally biased region" description="Basic and acidic residues" evidence="2">
    <location>
        <begin position="287"/>
        <end position="297"/>
    </location>
</feature>
<feature type="region of interest" description="Disordered" evidence="2">
    <location>
        <begin position="220"/>
        <end position="251"/>
    </location>
</feature>
<comment type="caution">
    <text evidence="3">The sequence shown here is derived from an EMBL/GenBank/DDBJ whole genome shotgun (WGS) entry which is preliminary data.</text>
</comment>
<dbReference type="EMBL" id="JBIRRB010000001">
    <property type="protein sequence ID" value="MFI0909373.1"/>
    <property type="molecule type" value="Genomic_DNA"/>
</dbReference>
<gene>
    <name evidence="3" type="ORF">ACH4TF_02835</name>
</gene>
<organism evidence="3 4">
    <name type="scientific">Streptomyces abikoensis</name>
    <dbReference type="NCBI Taxonomy" id="97398"/>
    <lineage>
        <taxon>Bacteria</taxon>
        <taxon>Bacillati</taxon>
        <taxon>Actinomycetota</taxon>
        <taxon>Actinomycetes</taxon>
        <taxon>Kitasatosporales</taxon>
        <taxon>Streptomycetaceae</taxon>
        <taxon>Streptomyces</taxon>
    </lineage>
</organism>
<keyword evidence="1" id="KW-0233">DNA recombination</keyword>
<evidence type="ECO:0000256" key="2">
    <source>
        <dbReference type="SAM" id="MobiDB-lite"/>
    </source>
</evidence>
<reference evidence="3 4" key="1">
    <citation type="submission" date="2024-10" db="EMBL/GenBank/DDBJ databases">
        <title>The Natural Products Discovery Center: Release of the First 8490 Sequenced Strains for Exploring Actinobacteria Biosynthetic Diversity.</title>
        <authorList>
            <person name="Kalkreuter E."/>
            <person name="Kautsar S.A."/>
            <person name="Yang D."/>
            <person name="Bader C.D."/>
            <person name="Teijaro C.N."/>
            <person name="Fluegel L."/>
            <person name="Davis C.M."/>
            <person name="Simpson J.R."/>
            <person name="Lauterbach L."/>
            <person name="Steele A.D."/>
            <person name="Gui C."/>
            <person name="Meng S."/>
            <person name="Li G."/>
            <person name="Viehrig K."/>
            <person name="Ye F."/>
            <person name="Su P."/>
            <person name="Kiefer A.F."/>
            <person name="Nichols A."/>
            <person name="Cepeda A.J."/>
            <person name="Yan W."/>
            <person name="Fan B."/>
            <person name="Jiang Y."/>
            <person name="Adhikari A."/>
            <person name="Zheng C.-J."/>
            <person name="Schuster L."/>
            <person name="Cowan T.M."/>
            <person name="Smanski M.J."/>
            <person name="Chevrette M.G."/>
            <person name="De Carvalho L.P.S."/>
            <person name="Shen B."/>
        </authorList>
    </citation>
    <scope>NUCLEOTIDE SEQUENCE [LARGE SCALE GENOMIC DNA]</scope>
    <source>
        <strain evidence="3 4">NPDC020979</strain>
    </source>
</reference>
<accession>A0ABW7SVW4</accession>
<dbReference type="RefSeq" id="WP_397611962.1">
    <property type="nucleotide sequence ID" value="NZ_JBIRRB010000001.1"/>
</dbReference>
<sequence>MTWLDQVKEAAPNSIDRRITGVAGTARRSPYNVTVPKDAALAARQLVKRFRNDPARMARGRGKAATIAPAELRKINTADSVAPRKPGSRRRRSAYAVPELARLRNRAMHTLRFAIAGRNEEMSELDDPYIKLVAEGLDVHVPSVKGRPLRDVVVAYGEHPDSCPVRCGLAWQQAKLAGATSGGPAYLPVDQRGNLGTQRMSPEACGCAITRDAQRAGLDAHVTGHSGRRSLVTTGRKKGKRPEKLRQQGAAGLRSPPVFWEYVDEGERGEDAANEDSGLPALTVASRTHEAEGGFSH</sequence>
<proteinExistence type="predicted"/>
<protein>
    <submittedName>
        <fullName evidence="3">Uncharacterized protein</fullName>
    </submittedName>
</protein>
<evidence type="ECO:0000313" key="3">
    <source>
        <dbReference type="EMBL" id="MFI0909373.1"/>
    </source>
</evidence>
<dbReference type="SUPFAM" id="SSF56349">
    <property type="entry name" value="DNA breaking-rejoining enzymes"/>
    <property type="match status" value="1"/>
</dbReference>
<keyword evidence="4" id="KW-1185">Reference proteome</keyword>
<feature type="region of interest" description="Disordered" evidence="2">
    <location>
        <begin position="264"/>
        <end position="297"/>
    </location>
</feature>
<name>A0ABW7SVW4_9ACTN</name>
<evidence type="ECO:0000256" key="1">
    <source>
        <dbReference type="ARBA" id="ARBA00023172"/>
    </source>
</evidence>